<dbReference type="RefSeq" id="WP_087150706.1">
    <property type="nucleotide sequence ID" value="NZ_JACJKH010000037.1"/>
</dbReference>
<accession>A0ABS2EKG9</accession>
<name>A0ABS2EKG9_9FIRM</name>
<gene>
    <name evidence="1" type="ORF">H6A32_14630</name>
</gene>
<evidence type="ECO:0000313" key="2">
    <source>
        <dbReference type="Proteomes" id="UP000775686"/>
    </source>
</evidence>
<comment type="caution">
    <text evidence="1">The sequence shown here is derived from an EMBL/GenBank/DDBJ whole genome shotgun (WGS) entry which is preliminary data.</text>
</comment>
<evidence type="ECO:0000313" key="1">
    <source>
        <dbReference type="EMBL" id="MBM6745514.1"/>
    </source>
</evidence>
<sequence>MKIVDITACIRVTKENDMYGMEYYIDIGSKVKITFTDGKTLVGYVQRIDYGRYIRETDLLVLKTEDNTFIGAMPYYIADIEVL</sequence>
<protein>
    <submittedName>
        <fullName evidence="1">Uncharacterized protein</fullName>
    </submittedName>
</protein>
<organism evidence="1 2">
    <name type="scientific">Drancourtella massiliensis</name>
    <dbReference type="NCBI Taxonomy" id="1632013"/>
    <lineage>
        <taxon>Bacteria</taxon>
        <taxon>Bacillati</taxon>
        <taxon>Bacillota</taxon>
        <taxon>Clostridia</taxon>
        <taxon>Eubacteriales</taxon>
        <taxon>Oscillospiraceae</taxon>
        <taxon>Drancourtella</taxon>
    </lineage>
</organism>
<proteinExistence type="predicted"/>
<dbReference type="Proteomes" id="UP000775686">
    <property type="component" value="Unassembled WGS sequence"/>
</dbReference>
<keyword evidence="2" id="KW-1185">Reference proteome</keyword>
<reference evidence="1 2" key="1">
    <citation type="journal article" date="2021" name="Sci. Rep.">
        <title>The distribution of antibiotic resistance genes in chicken gut microbiota commensals.</title>
        <authorList>
            <person name="Juricova H."/>
            <person name="Matiasovicova J."/>
            <person name="Kubasova T."/>
            <person name="Cejkova D."/>
            <person name="Rychlik I."/>
        </authorList>
    </citation>
    <scope>NUCLEOTIDE SEQUENCE [LARGE SCALE GENOMIC DNA]</scope>
    <source>
        <strain evidence="1 2">An770</strain>
    </source>
</reference>
<dbReference type="EMBL" id="JACJKH010000037">
    <property type="protein sequence ID" value="MBM6745514.1"/>
    <property type="molecule type" value="Genomic_DNA"/>
</dbReference>